<dbReference type="Gene3D" id="3.30.470.160">
    <property type="entry name" value="Inositol polyphosphate kinase"/>
    <property type="match status" value="1"/>
</dbReference>
<reference evidence="6 7" key="1">
    <citation type="submission" date="2024-05" db="EMBL/GenBank/DDBJ databases">
        <title>Genetic variation in Jamaican populations of the coffee berry borer (Hypothenemus hampei).</title>
        <authorList>
            <person name="Errbii M."/>
            <person name="Myrie A."/>
        </authorList>
    </citation>
    <scope>NUCLEOTIDE SEQUENCE [LARGE SCALE GENOMIC DNA]</scope>
    <source>
        <strain evidence="6">JA-Hopewell-2020-01-JO</strain>
        <tissue evidence="6">Whole body</tissue>
    </source>
</reference>
<dbReference type="InterPro" id="IPR038286">
    <property type="entry name" value="IPK_sf"/>
</dbReference>
<evidence type="ECO:0000313" key="7">
    <source>
        <dbReference type="Proteomes" id="UP001566132"/>
    </source>
</evidence>
<evidence type="ECO:0000256" key="2">
    <source>
        <dbReference type="ARBA" id="ARBA00022679"/>
    </source>
</evidence>
<sequence>MSKIPIIYNGLIVNCCNSKSTKIWKKWRKQVNISKKYLFVIREGMVYLLPEWGMEDSDSSQEKCDGHFAADPTTNKKLLCFSSKDILTAQPNDEVDLLPLSNQVGGHTRLMVLNPSTICKPLNLRELEFYQNIQEQEIKIFVPTYKGVMQATLCSGSKMEKRYSPNFREESSKNLKNERKRKREDVFKIRIHHTGNPRDVIKSISQSNNSNKQYFIMLENITSHYDHPCILDLKMGTRQHGDDASAEKRTKQMAKCAASTSASLGVRLCGMQVYQVGKDMYFKKDKYWGRQLNADGLKNALCTFFNNGSGLRVFVIKKVLAKLEQLRSIIEKQSCYRFYSCSLLVVYEGTTSSPTVVPVPETKILDPVFSQHLQKSIQSRKSHVKCSTPSFYDADTSNSSNEFNSSFNSDLNSSALSNSSRDCSSNDFIHASDLNGFSSNDEVTQDRLHQGFGEAAARGSRCVKTSSFIPINEETVFLDSQPIPNLANTSPRSVDSWMAISNSSSDECSHSHSSSTDESSSDSESISPQKLKRSCSLPLSHLDLDDSTEDEELIPQLASRGKISKRMCVSDKVDQRSHNVFNPDPKVDVRIIDFAHTSFKTKYDFSGVKSNKIHEGPDGGFLTGLDSLSRILSQILSENQ</sequence>
<dbReference type="PANTHER" id="PTHR12400:SF21">
    <property type="entry name" value="KINASE"/>
    <property type="match status" value="1"/>
</dbReference>
<evidence type="ECO:0000313" key="6">
    <source>
        <dbReference type="EMBL" id="KAL1491885.1"/>
    </source>
</evidence>
<proteinExistence type="inferred from homology"/>
<evidence type="ECO:0000256" key="3">
    <source>
        <dbReference type="ARBA" id="ARBA00022777"/>
    </source>
</evidence>
<evidence type="ECO:0000256" key="1">
    <source>
        <dbReference type="ARBA" id="ARBA00007374"/>
    </source>
</evidence>
<comment type="caution">
    <text evidence="6">The sequence shown here is derived from an EMBL/GenBank/DDBJ whole genome shotgun (WGS) entry which is preliminary data.</text>
</comment>
<name>A0ABD1EBD7_HYPHA</name>
<accession>A0ABD1EBD7</accession>
<dbReference type="SUPFAM" id="SSF56104">
    <property type="entry name" value="SAICAR synthase-like"/>
    <property type="match status" value="1"/>
</dbReference>
<keyword evidence="3 4" id="KW-0418">Kinase</keyword>
<keyword evidence="2 4" id="KW-0808">Transferase</keyword>
<dbReference type="Proteomes" id="UP001566132">
    <property type="component" value="Unassembled WGS sequence"/>
</dbReference>
<dbReference type="Pfam" id="PF03770">
    <property type="entry name" value="IPK"/>
    <property type="match status" value="1"/>
</dbReference>
<feature type="compositionally biased region" description="Low complexity" evidence="5">
    <location>
        <begin position="505"/>
        <end position="527"/>
    </location>
</feature>
<evidence type="ECO:0000256" key="5">
    <source>
        <dbReference type="SAM" id="MobiDB-lite"/>
    </source>
</evidence>
<keyword evidence="7" id="KW-1185">Reference proteome</keyword>
<comment type="similarity">
    <text evidence="1 4">Belongs to the inositol phosphokinase (IPK) family.</text>
</comment>
<gene>
    <name evidence="6" type="ORF">ABEB36_012412</name>
</gene>
<dbReference type="GO" id="GO:0016301">
    <property type="term" value="F:kinase activity"/>
    <property type="evidence" value="ECO:0007669"/>
    <property type="project" value="UniProtKB-KW"/>
</dbReference>
<dbReference type="PANTHER" id="PTHR12400">
    <property type="entry name" value="INOSITOL POLYPHOSPHATE KINASE"/>
    <property type="match status" value="1"/>
</dbReference>
<dbReference type="AlphaFoldDB" id="A0ABD1EBD7"/>
<evidence type="ECO:0000256" key="4">
    <source>
        <dbReference type="RuleBase" id="RU363090"/>
    </source>
</evidence>
<dbReference type="EMBL" id="JBDJPC010000009">
    <property type="protein sequence ID" value="KAL1491885.1"/>
    <property type="molecule type" value="Genomic_DNA"/>
</dbReference>
<dbReference type="EC" id="2.7.-.-" evidence="4"/>
<feature type="region of interest" description="Disordered" evidence="5">
    <location>
        <begin position="505"/>
        <end position="532"/>
    </location>
</feature>
<protein>
    <recommendedName>
        <fullName evidence="4">Kinase</fullName>
        <ecNumber evidence="4">2.7.-.-</ecNumber>
    </recommendedName>
</protein>
<dbReference type="InterPro" id="IPR005522">
    <property type="entry name" value="IPK"/>
</dbReference>
<organism evidence="6 7">
    <name type="scientific">Hypothenemus hampei</name>
    <name type="common">Coffee berry borer</name>
    <dbReference type="NCBI Taxonomy" id="57062"/>
    <lineage>
        <taxon>Eukaryota</taxon>
        <taxon>Metazoa</taxon>
        <taxon>Ecdysozoa</taxon>
        <taxon>Arthropoda</taxon>
        <taxon>Hexapoda</taxon>
        <taxon>Insecta</taxon>
        <taxon>Pterygota</taxon>
        <taxon>Neoptera</taxon>
        <taxon>Endopterygota</taxon>
        <taxon>Coleoptera</taxon>
        <taxon>Polyphaga</taxon>
        <taxon>Cucujiformia</taxon>
        <taxon>Curculionidae</taxon>
        <taxon>Scolytinae</taxon>
        <taxon>Hypothenemus</taxon>
    </lineage>
</organism>